<dbReference type="PANTHER" id="PTHR31672:SF13">
    <property type="entry name" value="F-BOX PROTEIN CPR30-LIKE"/>
    <property type="match status" value="1"/>
</dbReference>
<evidence type="ECO:0000313" key="3">
    <source>
        <dbReference type="Proteomes" id="UP000257109"/>
    </source>
</evidence>
<dbReference type="InterPro" id="IPR017451">
    <property type="entry name" value="F-box-assoc_interact_dom"/>
</dbReference>
<organism evidence="2 3">
    <name type="scientific">Mucuna pruriens</name>
    <name type="common">Velvet bean</name>
    <name type="synonym">Dolichos pruriens</name>
    <dbReference type="NCBI Taxonomy" id="157652"/>
    <lineage>
        <taxon>Eukaryota</taxon>
        <taxon>Viridiplantae</taxon>
        <taxon>Streptophyta</taxon>
        <taxon>Embryophyta</taxon>
        <taxon>Tracheophyta</taxon>
        <taxon>Spermatophyta</taxon>
        <taxon>Magnoliopsida</taxon>
        <taxon>eudicotyledons</taxon>
        <taxon>Gunneridae</taxon>
        <taxon>Pentapetalae</taxon>
        <taxon>rosids</taxon>
        <taxon>fabids</taxon>
        <taxon>Fabales</taxon>
        <taxon>Fabaceae</taxon>
        <taxon>Papilionoideae</taxon>
        <taxon>50 kb inversion clade</taxon>
        <taxon>NPAAA clade</taxon>
        <taxon>indigoferoid/millettioid clade</taxon>
        <taxon>Phaseoleae</taxon>
        <taxon>Mucuna</taxon>
    </lineage>
</organism>
<reference evidence="2" key="1">
    <citation type="submission" date="2018-05" db="EMBL/GenBank/DDBJ databases">
        <title>Draft genome of Mucuna pruriens seed.</title>
        <authorList>
            <person name="Nnadi N.E."/>
            <person name="Vos R."/>
            <person name="Hasami M.H."/>
            <person name="Devisetty U.K."/>
            <person name="Aguiy J.C."/>
        </authorList>
    </citation>
    <scope>NUCLEOTIDE SEQUENCE [LARGE SCALE GENOMIC DNA]</scope>
    <source>
        <strain evidence="2">JCA_2017</strain>
    </source>
</reference>
<dbReference type="EMBL" id="QJKJ01006289">
    <property type="protein sequence ID" value="RDX87220.1"/>
    <property type="molecule type" value="Genomic_DNA"/>
</dbReference>
<feature type="non-terminal residue" evidence="2">
    <location>
        <position position="1"/>
    </location>
</feature>
<dbReference type="Gene3D" id="1.20.1280.50">
    <property type="match status" value="1"/>
</dbReference>
<keyword evidence="3" id="KW-1185">Reference proteome</keyword>
<dbReference type="OrthoDB" id="591557at2759"/>
<dbReference type="Pfam" id="PF00646">
    <property type="entry name" value="F-box"/>
    <property type="match status" value="1"/>
</dbReference>
<feature type="domain" description="F-box" evidence="1">
    <location>
        <begin position="18"/>
        <end position="63"/>
    </location>
</feature>
<dbReference type="CDD" id="cd22157">
    <property type="entry name" value="F-box_AtFBW1-like"/>
    <property type="match status" value="1"/>
</dbReference>
<gene>
    <name evidence="2" type="ORF">CR513_31343</name>
</gene>
<proteinExistence type="predicted"/>
<dbReference type="AlphaFoldDB" id="A0A371G9I8"/>
<evidence type="ECO:0000259" key="1">
    <source>
        <dbReference type="PROSITE" id="PS50181"/>
    </source>
</evidence>
<accession>A0A371G9I8</accession>
<dbReference type="PROSITE" id="PS50181">
    <property type="entry name" value="FBOX"/>
    <property type="match status" value="1"/>
</dbReference>
<comment type="caution">
    <text evidence="2">The sequence shown here is derived from an EMBL/GenBank/DDBJ whole genome shotgun (WGS) entry which is preliminary data.</text>
</comment>
<dbReference type="NCBIfam" id="TIGR01640">
    <property type="entry name" value="F_box_assoc_1"/>
    <property type="match status" value="1"/>
</dbReference>
<dbReference type="InterPro" id="IPR001810">
    <property type="entry name" value="F-box_dom"/>
</dbReference>
<dbReference type="InterPro" id="IPR050796">
    <property type="entry name" value="SCF_F-box_component"/>
</dbReference>
<dbReference type="SUPFAM" id="SSF81383">
    <property type="entry name" value="F-box domain"/>
    <property type="match status" value="1"/>
</dbReference>
<protein>
    <submittedName>
        <fullName evidence="2">F-box/kelch-repeat protein</fullName>
    </submittedName>
</protein>
<dbReference type="PANTHER" id="PTHR31672">
    <property type="entry name" value="BNACNNG10540D PROTEIN"/>
    <property type="match status" value="1"/>
</dbReference>
<name>A0A371G9I8_MUCPR</name>
<dbReference type="SMART" id="SM00256">
    <property type="entry name" value="FBOX"/>
    <property type="match status" value="1"/>
</dbReference>
<sequence>MAASRDDVTASNGHIPHAPPPLTLPDHLIEEILQWLPAKNLLRLCCVCKSWKSLISDPYFAKNQLRGSRKATRLVLCFKNASHDFIIQSYPFPKVLNAVNVSGTKFIFGTFDWMVGSCDGILCFTVKNNPEFLVLWNPCIGKFNILPPWDTQQREGSYSICGFGYDSSTRTYKVVGGFSYEYDCGYQSIEAKVLTLGTHTWTRIREFPSVLPLQYEPGKFVSGTVNWLLAHTASVSWVIVSLDFRNDSCEEVLQPDYGEEAVGPLSLLVFRDCLCILSRTDMFLDVWLMKDFKNKESWTKLFRVPDMQNYGFCIYPDALCISEDEKILFGYRGYM</sequence>
<evidence type="ECO:0000313" key="2">
    <source>
        <dbReference type="EMBL" id="RDX87220.1"/>
    </source>
</evidence>
<dbReference type="STRING" id="157652.A0A371G9I8"/>
<dbReference type="InterPro" id="IPR006527">
    <property type="entry name" value="F-box-assoc_dom_typ1"/>
</dbReference>
<dbReference type="Pfam" id="PF07734">
    <property type="entry name" value="FBA_1"/>
    <property type="match status" value="1"/>
</dbReference>
<dbReference type="InterPro" id="IPR036047">
    <property type="entry name" value="F-box-like_dom_sf"/>
</dbReference>
<dbReference type="Proteomes" id="UP000257109">
    <property type="component" value="Unassembled WGS sequence"/>
</dbReference>